<dbReference type="Gene3D" id="3.30.70.260">
    <property type="match status" value="1"/>
</dbReference>
<sequence length="100" mass="11289">MPNKKIMDEKTQEFYARLKEQLESDKNWPRPYLYKFIVPGDASKIAQVEEAFDGCKADIQIKNSSTGKFSSVSVKLNVNNAQEIIDKYIAVSSIEGIVSL</sequence>
<dbReference type="STRING" id="702745.SAMN05421818_11285"/>
<evidence type="ECO:0008006" key="3">
    <source>
        <dbReference type="Google" id="ProtNLM"/>
    </source>
</evidence>
<accession>A0A1G8EU80</accession>
<keyword evidence="2" id="KW-1185">Reference proteome</keyword>
<dbReference type="AlphaFoldDB" id="A0A1G8EU80"/>
<dbReference type="InterPro" id="IPR007454">
    <property type="entry name" value="UPF0250_YbeD-like"/>
</dbReference>
<evidence type="ECO:0000313" key="1">
    <source>
        <dbReference type="EMBL" id="SDH73451.1"/>
    </source>
</evidence>
<dbReference type="InterPro" id="IPR027471">
    <property type="entry name" value="YbeD-like_sf"/>
</dbReference>
<dbReference type="Pfam" id="PF04359">
    <property type="entry name" value="DUF493"/>
    <property type="match status" value="1"/>
</dbReference>
<name>A0A1G8EU80_9FLAO</name>
<protein>
    <recommendedName>
        <fullName evidence="3">DUF493 domain-containing protein</fullName>
    </recommendedName>
</protein>
<dbReference type="Proteomes" id="UP000243588">
    <property type="component" value="Unassembled WGS sequence"/>
</dbReference>
<evidence type="ECO:0000313" key="2">
    <source>
        <dbReference type="Proteomes" id="UP000243588"/>
    </source>
</evidence>
<dbReference type="SUPFAM" id="SSF117991">
    <property type="entry name" value="YbeD/HP0495-like"/>
    <property type="match status" value="1"/>
</dbReference>
<dbReference type="EMBL" id="FNDQ01000012">
    <property type="protein sequence ID" value="SDH73451.1"/>
    <property type="molecule type" value="Genomic_DNA"/>
</dbReference>
<reference evidence="2" key="1">
    <citation type="submission" date="2016-10" db="EMBL/GenBank/DDBJ databases">
        <authorList>
            <person name="Varghese N."/>
            <person name="Submissions S."/>
        </authorList>
    </citation>
    <scope>NUCLEOTIDE SEQUENCE [LARGE SCALE GENOMIC DNA]</scope>
    <source>
        <strain evidence="2">DSM 23313</strain>
    </source>
</reference>
<organism evidence="1 2">
    <name type="scientific">Myroides phaeus</name>
    <dbReference type="NCBI Taxonomy" id="702745"/>
    <lineage>
        <taxon>Bacteria</taxon>
        <taxon>Pseudomonadati</taxon>
        <taxon>Bacteroidota</taxon>
        <taxon>Flavobacteriia</taxon>
        <taxon>Flavobacteriales</taxon>
        <taxon>Flavobacteriaceae</taxon>
        <taxon>Myroides</taxon>
    </lineage>
</organism>
<gene>
    <name evidence="1" type="ORF">SAMN05421818_11285</name>
</gene>
<proteinExistence type="predicted"/>